<dbReference type="Gene3D" id="3.30.70.240">
    <property type="match status" value="1"/>
</dbReference>
<dbReference type="InterPro" id="IPR036956">
    <property type="entry name" value="Impact_N_sf"/>
</dbReference>
<comment type="caution">
    <text evidence="4">The sequence shown here is derived from an EMBL/GenBank/DDBJ whole genome shotgun (WGS) entry which is preliminary data.</text>
</comment>
<organism evidence="4 5">
    <name type="scientific">Bifidobacterium aquikefiri</name>
    <dbReference type="NCBI Taxonomy" id="1653207"/>
    <lineage>
        <taxon>Bacteria</taxon>
        <taxon>Bacillati</taxon>
        <taxon>Actinomycetota</taxon>
        <taxon>Actinomycetes</taxon>
        <taxon>Bifidobacteriales</taxon>
        <taxon>Bifidobacteriaceae</taxon>
        <taxon>Bifidobacterium</taxon>
    </lineage>
</organism>
<evidence type="ECO:0000259" key="3">
    <source>
        <dbReference type="Pfam" id="PF09186"/>
    </source>
</evidence>
<dbReference type="SUPFAM" id="SSF54211">
    <property type="entry name" value="Ribosomal protein S5 domain 2-like"/>
    <property type="match status" value="1"/>
</dbReference>
<name>A0A261G864_9BIFI</name>
<evidence type="ECO:0000256" key="1">
    <source>
        <dbReference type="ARBA" id="ARBA00007665"/>
    </source>
</evidence>
<protein>
    <submittedName>
        <fullName evidence="4">IMPACT family member YigZ</fullName>
    </submittedName>
</protein>
<accession>A0A261G864</accession>
<reference evidence="4 5" key="1">
    <citation type="journal article" date="2017" name="BMC Genomics">
        <title>Comparative genomic and phylogenomic analyses of the Bifidobacteriaceae family.</title>
        <authorList>
            <person name="Lugli G.A."/>
            <person name="Milani C."/>
            <person name="Turroni F."/>
            <person name="Duranti S."/>
            <person name="Mancabelli L."/>
            <person name="Mangifesta M."/>
            <person name="Ferrario C."/>
            <person name="Modesto M."/>
            <person name="Mattarelli P."/>
            <person name="Jiri K."/>
            <person name="van Sinderen D."/>
            <person name="Ventura M."/>
        </authorList>
    </citation>
    <scope>NUCLEOTIDE SEQUENCE [LARGE SCALE GENOMIC DNA]</scope>
    <source>
        <strain evidence="4 5">LMG 28769</strain>
    </source>
</reference>
<dbReference type="Gene3D" id="3.30.230.30">
    <property type="entry name" value="Impact, N-terminal domain"/>
    <property type="match status" value="1"/>
</dbReference>
<evidence type="ECO:0000313" key="4">
    <source>
        <dbReference type="EMBL" id="OZG67629.1"/>
    </source>
</evidence>
<dbReference type="SUPFAM" id="SSF54980">
    <property type="entry name" value="EF-G C-terminal domain-like"/>
    <property type="match status" value="1"/>
</dbReference>
<keyword evidence="5" id="KW-1185">Reference proteome</keyword>
<proteinExistence type="inferred from homology"/>
<feature type="domain" description="UPF0029" evidence="3">
    <location>
        <begin position="145"/>
        <end position="199"/>
    </location>
</feature>
<dbReference type="OrthoDB" id="9813771at2"/>
<sequence length="217" mass="23478">MQDSLTILNTQETAAHGVFEEKRSRFIADACHIDQVNDAVEFVARIRLQHPKARHIAFAALYLDANDVAAERMSDDGEPAGTAGKPILELLRHRSVADCAITVTRYFGGVLLGAGGLTRAYASAAATALDVAQYGKTIMCARFTLIISYPQLSLCKRAIALNNGSIVDTQYTQNVVLIADIPAVNARSFKTRIVDGLSGDIQLHEEGLQRSILALSH</sequence>
<dbReference type="GO" id="GO:0005737">
    <property type="term" value="C:cytoplasm"/>
    <property type="evidence" value="ECO:0007669"/>
    <property type="project" value="TreeGrafter"/>
</dbReference>
<dbReference type="InterPro" id="IPR015269">
    <property type="entry name" value="UPF0029_Impact_C"/>
</dbReference>
<dbReference type="InterPro" id="IPR001498">
    <property type="entry name" value="Impact_N"/>
</dbReference>
<dbReference type="PANTHER" id="PTHR16301">
    <property type="entry name" value="IMPACT-RELATED"/>
    <property type="match status" value="1"/>
</dbReference>
<dbReference type="Pfam" id="PF01205">
    <property type="entry name" value="Impact_N"/>
    <property type="match status" value="1"/>
</dbReference>
<dbReference type="PANTHER" id="PTHR16301:SF20">
    <property type="entry name" value="IMPACT FAMILY MEMBER YIGZ"/>
    <property type="match status" value="1"/>
</dbReference>
<dbReference type="InterPro" id="IPR023582">
    <property type="entry name" value="Impact"/>
</dbReference>
<dbReference type="GeneID" id="98295390"/>
<dbReference type="Proteomes" id="UP000216451">
    <property type="component" value="Unassembled WGS sequence"/>
</dbReference>
<dbReference type="InterPro" id="IPR020568">
    <property type="entry name" value="Ribosomal_Su5_D2-typ_SF"/>
</dbReference>
<feature type="domain" description="Impact N-terminal" evidence="2">
    <location>
        <begin position="22"/>
        <end position="129"/>
    </location>
</feature>
<dbReference type="RefSeq" id="WP_094692851.1">
    <property type="nucleotide sequence ID" value="NZ_JBDNSG010000026.1"/>
</dbReference>
<evidence type="ECO:0000313" key="5">
    <source>
        <dbReference type="Proteomes" id="UP000216451"/>
    </source>
</evidence>
<dbReference type="EMBL" id="MWXA01000004">
    <property type="protein sequence ID" value="OZG67629.1"/>
    <property type="molecule type" value="Genomic_DNA"/>
</dbReference>
<gene>
    <name evidence="4" type="ORF">BAQU_0721</name>
</gene>
<evidence type="ECO:0000259" key="2">
    <source>
        <dbReference type="Pfam" id="PF01205"/>
    </source>
</evidence>
<dbReference type="Pfam" id="PF09186">
    <property type="entry name" value="DUF1949"/>
    <property type="match status" value="1"/>
</dbReference>
<dbReference type="InterPro" id="IPR035647">
    <property type="entry name" value="EFG_III/V"/>
</dbReference>
<dbReference type="GO" id="GO:0006446">
    <property type="term" value="P:regulation of translational initiation"/>
    <property type="evidence" value="ECO:0007669"/>
    <property type="project" value="TreeGrafter"/>
</dbReference>
<dbReference type="AlphaFoldDB" id="A0A261G864"/>
<comment type="similarity">
    <text evidence="1">Belongs to the IMPACT family.</text>
</comment>